<organism evidence="2">
    <name type="scientific">Dunaliella tertiolecta</name>
    <name type="common">Green alga</name>
    <dbReference type="NCBI Taxonomy" id="3047"/>
    <lineage>
        <taxon>Eukaryota</taxon>
        <taxon>Viridiplantae</taxon>
        <taxon>Chlorophyta</taxon>
        <taxon>core chlorophytes</taxon>
        <taxon>Chlorophyceae</taxon>
        <taxon>CS clade</taxon>
        <taxon>Chlamydomonadales</taxon>
        <taxon>Dunaliellaceae</taxon>
        <taxon>Dunaliella</taxon>
    </lineage>
</organism>
<proteinExistence type="predicted"/>
<evidence type="ECO:0000256" key="1">
    <source>
        <dbReference type="SAM" id="MobiDB-lite"/>
    </source>
</evidence>
<feature type="region of interest" description="Disordered" evidence="1">
    <location>
        <begin position="224"/>
        <end position="256"/>
    </location>
</feature>
<dbReference type="SUPFAM" id="SSF48371">
    <property type="entry name" value="ARM repeat"/>
    <property type="match status" value="1"/>
</dbReference>
<name>A0A7S3VIH4_DUNTE</name>
<dbReference type="AlphaFoldDB" id="A0A7S3VIH4"/>
<reference evidence="2" key="1">
    <citation type="submission" date="2021-01" db="EMBL/GenBank/DDBJ databases">
        <authorList>
            <person name="Corre E."/>
            <person name="Pelletier E."/>
            <person name="Niang G."/>
            <person name="Scheremetjew M."/>
            <person name="Finn R."/>
            <person name="Kale V."/>
            <person name="Holt S."/>
            <person name="Cochrane G."/>
            <person name="Meng A."/>
            <person name="Brown T."/>
            <person name="Cohen L."/>
        </authorList>
    </citation>
    <scope>NUCLEOTIDE SEQUENCE</scope>
    <source>
        <strain evidence="2">CCMP1320</strain>
    </source>
</reference>
<evidence type="ECO:0000313" key="2">
    <source>
        <dbReference type="EMBL" id="CAE0487851.1"/>
    </source>
</evidence>
<dbReference type="Gene3D" id="1.25.10.10">
    <property type="entry name" value="Leucine-rich Repeat Variant"/>
    <property type="match status" value="3"/>
</dbReference>
<dbReference type="InterPro" id="IPR042856">
    <property type="entry name" value="RSP14"/>
</dbReference>
<dbReference type="InterPro" id="IPR011989">
    <property type="entry name" value="ARM-like"/>
</dbReference>
<dbReference type="PANTHER" id="PTHR15599:SF1">
    <property type="entry name" value="RADIAL SPOKE HEAD 14 HOMOLOG"/>
    <property type="match status" value="1"/>
</dbReference>
<feature type="compositionally biased region" description="Basic and acidic residues" evidence="1">
    <location>
        <begin position="355"/>
        <end position="367"/>
    </location>
</feature>
<protein>
    <submittedName>
        <fullName evidence="2">Uncharacterized protein</fullName>
    </submittedName>
</protein>
<dbReference type="EMBL" id="HBIP01005777">
    <property type="protein sequence ID" value="CAE0487851.1"/>
    <property type="molecule type" value="Transcribed_RNA"/>
</dbReference>
<dbReference type="PANTHER" id="PTHR15599">
    <property type="entry name" value="RTDR1"/>
    <property type="match status" value="1"/>
</dbReference>
<gene>
    <name evidence="2" type="ORF">DTER00134_LOCUS2901</name>
</gene>
<feature type="region of interest" description="Disordered" evidence="1">
    <location>
        <begin position="351"/>
        <end position="378"/>
    </location>
</feature>
<sequence>MPPKSKSRSVPEGGVTISGCCDTLKGSPTPVINEVTGKPVRKVEAVTKLWSHALKGEKQREEVLKFQPLLPLMVLMEKGSPEERMAACGTLYALAQSPKHVQEVVNNRVVMGTIALMGGDHDRSRQPAAQFLAFLAQRPEYSARVADNALLLLLEGCKLGSVPGWGGARMTMLHCVTAIRLLIENVQCEASEPKIVRRNQLIVHGAVSTLVQLLTYAPRLPEPSQVPAPLPNSVGKNGRPSGGRKGKGKQVSRLPAGRKDCISTQASACLRFLATCPEFMPELIASGSLSPMLSTLLTASDEQAAYVCGILWEATSDLAVAQQVLDQQGVPILLHIISTCLLFAKTKGKRSSKPKSAEEAGQPERRAQRTQPPSPPSFPDIAICNATGVLHHLTFLDRAKVEVGKLGGVRSLALCLKIAHIQTKENATGALYNMGMDPANVDLLANEAGLPGFLAQPMPRSWLVKNEDDNKDAADKAEDEFLEGQLLSNPSSFFLTQDPRLAESS</sequence>
<dbReference type="InterPro" id="IPR016024">
    <property type="entry name" value="ARM-type_fold"/>
</dbReference>
<accession>A0A7S3VIH4</accession>